<sequence length="48" mass="5242">MVHIAMDTLQAAYRDEDGKPVIDDAMTTNTAYEHNAAATGFFSVPLLQ</sequence>
<organism evidence="1 2">
    <name type="scientific">Ficus carica</name>
    <name type="common">Common fig</name>
    <dbReference type="NCBI Taxonomy" id="3494"/>
    <lineage>
        <taxon>Eukaryota</taxon>
        <taxon>Viridiplantae</taxon>
        <taxon>Streptophyta</taxon>
        <taxon>Embryophyta</taxon>
        <taxon>Tracheophyta</taxon>
        <taxon>Spermatophyta</taxon>
        <taxon>Magnoliopsida</taxon>
        <taxon>eudicotyledons</taxon>
        <taxon>Gunneridae</taxon>
        <taxon>Pentapetalae</taxon>
        <taxon>rosids</taxon>
        <taxon>fabids</taxon>
        <taxon>Rosales</taxon>
        <taxon>Moraceae</taxon>
        <taxon>Ficeae</taxon>
        <taxon>Ficus</taxon>
    </lineage>
</organism>
<accession>A0AA88DH79</accession>
<comment type="caution">
    <text evidence="1">The sequence shown here is derived from an EMBL/GenBank/DDBJ whole genome shotgun (WGS) entry which is preliminary data.</text>
</comment>
<keyword evidence="2" id="KW-1185">Reference proteome</keyword>
<gene>
    <name evidence="1" type="ORF">TIFTF001_025331</name>
</gene>
<protein>
    <submittedName>
        <fullName evidence="1">Uncharacterized protein</fullName>
    </submittedName>
</protein>
<name>A0AA88DH79_FICCA</name>
<dbReference type="EMBL" id="BTGU01000062">
    <property type="protein sequence ID" value="GMN56217.1"/>
    <property type="molecule type" value="Genomic_DNA"/>
</dbReference>
<dbReference type="Proteomes" id="UP001187192">
    <property type="component" value="Unassembled WGS sequence"/>
</dbReference>
<reference evidence="1" key="1">
    <citation type="submission" date="2023-07" db="EMBL/GenBank/DDBJ databases">
        <title>draft genome sequence of fig (Ficus carica).</title>
        <authorList>
            <person name="Takahashi T."/>
            <person name="Nishimura K."/>
        </authorList>
    </citation>
    <scope>NUCLEOTIDE SEQUENCE</scope>
</reference>
<proteinExistence type="predicted"/>
<dbReference type="AlphaFoldDB" id="A0AA88DH79"/>
<evidence type="ECO:0000313" key="2">
    <source>
        <dbReference type="Proteomes" id="UP001187192"/>
    </source>
</evidence>
<evidence type="ECO:0000313" key="1">
    <source>
        <dbReference type="EMBL" id="GMN56217.1"/>
    </source>
</evidence>